<feature type="signal peptide" evidence="1">
    <location>
        <begin position="1"/>
        <end position="16"/>
    </location>
</feature>
<proteinExistence type="predicted"/>
<evidence type="ECO:0000313" key="2">
    <source>
        <dbReference type="EMBL" id="CAD8194462.1"/>
    </source>
</evidence>
<dbReference type="OrthoDB" id="10489680at2759"/>
<feature type="chain" id="PRO_5035940818" description="Transmembrane protein" evidence="1">
    <location>
        <begin position="17"/>
        <end position="935"/>
    </location>
</feature>
<dbReference type="AlphaFoldDB" id="A0A8S1WYI3"/>
<protein>
    <recommendedName>
        <fullName evidence="4">Transmembrane protein</fullName>
    </recommendedName>
</protein>
<sequence length="935" mass="111991">MFMNLILLRLVIPAFQIQQQQFLDQEKIRLDYIFYQMAINNQNDEQNFLNLNLQLLQKVQEFDTYSNLYQNYSILNRNNNETLLLVNEKSQLKALLSFTNFLINDKLFVTISNFSIQLPQENCEQVYFLQDDHLLVICKENGNSLQIFIINKLQILDQKQLTYEFKCEIGFSKIDQMLIIYEKNCFDIFVYKIEIDLENYKLNIQYFSELMTKLIEVQNQFSQRLIQLEICQNEQFYIAFQQMVLYYSNQIQLLSPNYKVKRENLEIYKLFNCCKNPYITQINKKTGTLIFKNKYNISTQGYRQSYFSPYFILHHFDDKVVVQLSEKLQFQLHSEFFQFFQISDMLYFVSVESNGKLSIFELQNGNIYLKEMKSEKIGIYKILNLTSVIMKVEPFDIHKLQLKIAPKTTQIIQQKFDIQIRINLSEIQETLPLTLFSIEQNGEEIGFDEGFEGFHEANIKDESIKNVWFLNLGSNQNIFIQEFQTSILIKMFLEQKLIKEFNILIQSKYILTLVNAFSQSIIIIYDYFIEIYKIENFQIINWVSYYTDEIIIANIYENSIWILFQSCILHQVDISKSLNQKTFHNFKLHKSCRLNSLYSINLIIQDQEIYYKPNNKITYQLKFESRIIDFIMTKFQDTQFNSYFLTLIQEEQGIKISLYIIDIQNLVHLYDLPFYQYKPIQPLNYKLQTQFFMIVVQDDSDEKCLLIYNIKNIGKKSLIKIIKLNKEQIVYNFIEDQDSIIYFKDGKIRFNKIQEINIKLNYFDLINNNMDFYTIKNLNIKFTSLIKSLNQYVYMPLKILHLNTIQNLAIINNQVQLISQNGYLNLSNIYGSIDKIEVIQKNGFIEMNPVNYTWNRIECIFYNNNVCQISKERFMINYFSKGQNIYTQQLIQNVQSVIYDKKQSKYIFICFSMFTYIYRNQQCQNNQNLDIGIEF</sequence>
<keyword evidence="3" id="KW-1185">Reference proteome</keyword>
<evidence type="ECO:0008006" key="4">
    <source>
        <dbReference type="Google" id="ProtNLM"/>
    </source>
</evidence>
<gene>
    <name evidence="2" type="ORF">POCTA_138.1.T1060248</name>
</gene>
<comment type="caution">
    <text evidence="2">The sequence shown here is derived from an EMBL/GenBank/DDBJ whole genome shotgun (WGS) entry which is preliminary data.</text>
</comment>
<evidence type="ECO:0000256" key="1">
    <source>
        <dbReference type="SAM" id="SignalP"/>
    </source>
</evidence>
<organism evidence="2 3">
    <name type="scientific">Paramecium octaurelia</name>
    <dbReference type="NCBI Taxonomy" id="43137"/>
    <lineage>
        <taxon>Eukaryota</taxon>
        <taxon>Sar</taxon>
        <taxon>Alveolata</taxon>
        <taxon>Ciliophora</taxon>
        <taxon>Intramacronucleata</taxon>
        <taxon>Oligohymenophorea</taxon>
        <taxon>Peniculida</taxon>
        <taxon>Parameciidae</taxon>
        <taxon>Paramecium</taxon>
    </lineage>
</organism>
<keyword evidence="1" id="KW-0732">Signal</keyword>
<name>A0A8S1WYI3_PAROT</name>
<evidence type="ECO:0000313" key="3">
    <source>
        <dbReference type="Proteomes" id="UP000683925"/>
    </source>
</evidence>
<dbReference type="OMA" id="TRGFQCK"/>
<reference evidence="2" key="1">
    <citation type="submission" date="2021-01" db="EMBL/GenBank/DDBJ databases">
        <authorList>
            <consortium name="Genoscope - CEA"/>
            <person name="William W."/>
        </authorList>
    </citation>
    <scope>NUCLEOTIDE SEQUENCE</scope>
</reference>
<accession>A0A8S1WYI3</accession>
<dbReference type="EMBL" id="CAJJDP010000106">
    <property type="protein sequence ID" value="CAD8194462.1"/>
    <property type="molecule type" value="Genomic_DNA"/>
</dbReference>
<dbReference type="Proteomes" id="UP000683925">
    <property type="component" value="Unassembled WGS sequence"/>
</dbReference>